<evidence type="ECO:0000256" key="3">
    <source>
        <dbReference type="ARBA" id="ARBA00022771"/>
    </source>
</evidence>
<dbReference type="GO" id="GO:0008270">
    <property type="term" value="F:zinc ion binding"/>
    <property type="evidence" value="ECO:0007669"/>
    <property type="project" value="UniProtKB-KW"/>
</dbReference>
<dbReference type="SMART" id="SM00355">
    <property type="entry name" value="ZnF_C2H2"/>
    <property type="match status" value="7"/>
</dbReference>
<dbReference type="PANTHER" id="PTHR24379:SF121">
    <property type="entry name" value="C2H2-TYPE DOMAIN-CONTAINING PROTEIN"/>
    <property type="match status" value="1"/>
</dbReference>
<feature type="region of interest" description="Disordered" evidence="6">
    <location>
        <begin position="897"/>
        <end position="917"/>
    </location>
</feature>
<feature type="region of interest" description="Disordered" evidence="6">
    <location>
        <begin position="526"/>
        <end position="545"/>
    </location>
</feature>
<evidence type="ECO:0000313" key="8">
    <source>
        <dbReference type="EMBL" id="NXC79326.1"/>
    </source>
</evidence>
<dbReference type="PROSITE" id="PS00028">
    <property type="entry name" value="ZINC_FINGER_C2H2_1"/>
    <property type="match status" value="1"/>
</dbReference>
<feature type="compositionally biased region" description="Polar residues" evidence="6">
    <location>
        <begin position="1319"/>
        <end position="1332"/>
    </location>
</feature>
<dbReference type="InterPro" id="IPR013087">
    <property type="entry name" value="Znf_C2H2_type"/>
</dbReference>
<dbReference type="PROSITE" id="PS50157">
    <property type="entry name" value="ZINC_FINGER_C2H2_2"/>
    <property type="match status" value="2"/>
</dbReference>
<organism evidence="8 9">
    <name type="scientific">Tychaedon coryphoeus</name>
    <name type="common">Karoo scrub-robin</name>
    <name type="synonym">Erythropygia coryphaeus</name>
    <dbReference type="NCBI Taxonomy" id="614051"/>
    <lineage>
        <taxon>Eukaryota</taxon>
        <taxon>Metazoa</taxon>
        <taxon>Chordata</taxon>
        <taxon>Craniata</taxon>
        <taxon>Vertebrata</taxon>
        <taxon>Euteleostomi</taxon>
        <taxon>Archelosauria</taxon>
        <taxon>Archosauria</taxon>
        <taxon>Dinosauria</taxon>
        <taxon>Saurischia</taxon>
        <taxon>Theropoda</taxon>
        <taxon>Coelurosauria</taxon>
        <taxon>Aves</taxon>
        <taxon>Neognathae</taxon>
        <taxon>Neoaves</taxon>
        <taxon>Telluraves</taxon>
        <taxon>Australaves</taxon>
        <taxon>Passeriformes</taxon>
        <taxon>Muscicapidae</taxon>
        <taxon>Cercotrichas</taxon>
    </lineage>
</organism>
<sequence>MSSEQEHFFCDTKQISFLKHNAMKNFSTDIALKKELVSDPLSMTIQPAILDINLTYGLKNVKIELPKVNIPNEVLMKHEVDRFRKLFQCKQQTARKSLSPEKISGSSLSCSEGGHLQIKPEVQFEKGLKAAAKILNFTCTKCKDNIRYSPNDLQKHFQLLHYGELPLYPCEMCNFSANDFQSFKQHRRIHRSTLVKCELCNDEQIYTLLALTKHFISKHCINGHFQCEKCGFSTYDVGTFVQHIHKHKEIPYKCGKCHQENFTEEELRNHLLVHTSMFSFGCPYCSYSTSRKDYLLKHIIAIHRDHFIAKEKLEKDKYEKRVVKTPAGLKLVLRRYKMGASKKILWRRKKISSESDSAGEEDTQELRSVNKIQTNAEELNQCMRDVETNEEKDQTKYTEKHHFMGGMLSATTAQYNKADDGTSYGLGLLKNAVHGPTVLKVKNNKISVPANYSAKFMGFKMVDGKQHIVIKLLPTSKQNEYLLGQKVDPVKDGSATPLLQTADPRGLSSGAIPHVTDQSALKNNRAHPLTSPLFSCPAPHSGNTKVEKQNNSILYGRSVSETVAPSNIAVGKSPNYLPMNLDSTVPPQEEVTKVGTQTSISWESFRPSSHAQVLPPAITNTLHYDPMEMPFIPALKVQNGGMNNSNGTNNLYYSTSVDSSNEGLLSFHNYSKTDSLENPCSIWTSTDGRYKEFSKRSSFQNNRTEPASLHSESMKAEKVVSAESNINKTYKHINTKNNSVSFKSQSKCGVDSKCFTEDKHNGQQYLDTNIEQGFQNIAEKFQENASDCVNSFLMPKITSVFSLQSEQAANYLSPEINQLLQDVLKVKTTSQQEFHSKMNNCVKLHSDKLLSGPETRNAACVHLKSSAAACGFQRPPTLHFPLCKRELNTRCSTNEGTCHGRERQTPKMSLDSQDVDKLPRTPGIGTLLKNPTHEFAQQLVKDKVLSAAQNPSSFSPVLPVIQEQKKALFVRSLPSRFFVPFHLSNQSRQQVVSGKSLLSTSSSDGHVTKGVPASIVSNKGPGMILTFSGTVGTVANAANDSSQVLGGVASREFGKITISASEVTRTTGSFRNVRSSCNGEVCGTVNDSLNSMPFKAPLVITNSSESSGKAASSMKVLSEHQDAVFGSLESVKQQEIKQEQHVYALSPDGPQGVFLKCITPNKPVVHKPILFQDNAHQNCQPKKTGAMQQQLLLRIKTPTSDTLSDNTQSVSNSVPSLQVDDLQFLTPALAQKQTNLSFNDALNLPGGLMPANASLASSNPVCCVPPVEPVYSAKSAGTQLQKCSVESTQVISATKRNNSGCQKSTWSTQNRAGKEKSSLKQPGSRSSGGQRNKNFKRKRKASCPEPPRKKAVLHRKCKEKNRAEIVNESGSPYKPRASKKTVRTLKLLPFNSNQLVKCPRRNQPVVVLNHPDADVPEVVNVMKTIAKFKGHVLKVLLSKRTVEALLQPDFCNPSDVTTDDFSQKRYRTIKPISPVKERFVLKLTLKKTSKNNYQIVKTTSNNTLKAKFSCWFCGRIFDNQDKWVGHGQRHLMEATRDWNSLK</sequence>
<comment type="caution">
    <text evidence="8">The sequence shown here is derived from an EMBL/GenBank/DDBJ whole genome shotgun (WGS) entry which is preliminary data.</text>
</comment>
<keyword evidence="1" id="KW-0479">Metal-binding</keyword>
<feature type="region of interest" description="Disordered" evidence="6">
    <location>
        <begin position="1296"/>
        <end position="1352"/>
    </location>
</feature>
<proteinExistence type="predicted"/>
<dbReference type="SUPFAM" id="SSF57667">
    <property type="entry name" value="beta-beta-alpha zinc fingers"/>
    <property type="match status" value="1"/>
</dbReference>
<evidence type="ECO:0000256" key="4">
    <source>
        <dbReference type="ARBA" id="ARBA00022833"/>
    </source>
</evidence>
<feature type="domain" description="C2H2-type" evidence="7">
    <location>
        <begin position="1508"/>
        <end position="1535"/>
    </location>
</feature>
<feature type="non-terminal residue" evidence="8">
    <location>
        <position position="1542"/>
    </location>
</feature>
<evidence type="ECO:0000313" key="9">
    <source>
        <dbReference type="Proteomes" id="UP000631545"/>
    </source>
</evidence>
<keyword evidence="9" id="KW-1185">Reference proteome</keyword>
<dbReference type="Gene3D" id="3.30.160.60">
    <property type="entry name" value="Classic Zinc Finger"/>
    <property type="match status" value="2"/>
</dbReference>
<accession>A0A851QJG8</accession>
<dbReference type="Proteomes" id="UP000631545">
    <property type="component" value="Unassembled WGS sequence"/>
</dbReference>
<name>A0A851QJG8_TYCCO</name>
<reference evidence="8" key="1">
    <citation type="submission" date="2019-09" db="EMBL/GenBank/DDBJ databases">
        <title>Bird 10,000 Genomes (B10K) Project - Family phase.</title>
        <authorList>
            <person name="Zhang G."/>
        </authorList>
    </citation>
    <scope>NUCLEOTIDE SEQUENCE</scope>
    <source>
        <strain evidence="8">OUT-0024</strain>
        <tissue evidence="8">Muscle</tissue>
    </source>
</reference>
<feature type="non-terminal residue" evidence="8">
    <location>
        <position position="1"/>
    </location>
</feature>
<evidence type="ECO:0000256" key="2">
    <source>
        <dbReference type="ARBA" id="ARBA00022737"/>
    </source>
</evidence>
<evidence type="ECO:0000256" key="6">
    <source>
        <dbReference type="SAM" id="MobiDB-lite"/>
    </source>
</evidence>
<dbReference type="EMBL" id="WBND01000006">
    <property type="protein sequence ID" value="NXC79326.1"/>
    <property type="molecule type" value="Genomic_DNA"/>
</dbReference>
<protein>
    <submittedName>
        <fullName evidence="8">Z518A protein</fullName>
    </submittedName>
</protein>
<dbReference type="InterPro" id="IPR036236">
    <property type="entry name" value="Znf_C2H2_sf"/>
</dbReference>
<evidence type="ECO:0000259" key="7">
    <source>
        <dbReference type="PROSITE" id="PS50157"/>
    </source>
</evidence>
<feature type="domain" description="C2H2-type" evidence="7">
    <location>
        <begin position="252"/>
        <end position="279"/>
    </location>
</feature>
<evidence type="ECO:0000256" key="1">
    <source>
        <dbReference type="ARBA" id="ARBA00022723"/>
    </source>
</evidence>
<feature type="compositionally biased region" description="Polar residues" evidence="6">
    <location>
        <begin position="1296"/>
        <end position="1311"/>
    </location>
</feature>
<keyword evidence="4" id="KW-0862">Zinc</keyword>
<dbReference type="PANTHER" id="PTHR24379">
    <property type="entry name" value="KRAB AND ZINC FINGER DOMAIN-CONTAINING"/>
    <property type="match status" value="1"/>
</dbReference>
<keyword evidence="3 5" id="KW-0863">Zinc-finger</keyword>
<keyword evidence="2" id="KW-0677">Repeat</keyword>
<evidence type="ECO:0000256" key="5">
    <source>
        <dbReference type="PROSITE-ProRule" id="PRU00042"/>
    </source>
</evidence>
<gene>
    <name evidence="8" type="primary">Znf518a</name>
    <name evidence="8" type="ORF">CERCOR_R14445</name>
</gene>